<evidence type="ECO:0000313" key="3">
    <source>
        <dbReference type="Proteomes" id="UP000243376"/>
    </source>
</evidence>
<feature type="transmembrane region" description="Helical" evidence="1">
    <location>
        <begin position="233"/>
        <end position="250"/>
    </location>
</feature>
<feature type="transmembrane region" description="Helical" evidence="1">
    <location>
        <begin position="146"/>
        <end position="172"/>
    </location>
</feature>
<organism evidence="2 3">
    <name type="scientific">Chloroflexus aggregans</name>
    <dbReference type="NCBI Taxonomy" id="152260"/>
    <lineage>
        <taxon>Bacteria</taxon>
        <taxon>Bacillati</taxon>
        <taxon>Chloroflexota</taxon>
        <taxon>Chloroflexia</taxon>
        <taxon>Chloroflexales</taxon>
        <taxon>Chloroflexineae</taxon>
        <taxon>Chloroflexaceae</taxon>
        <taxon>Chloroflexus</taxon>
    </lineage>
</organism>
<evidence type="ECO:0000256" key="1">
    <source>
        <dbReference type="SAM" id="Phobius"/>
    </source>
</evidence>
<dbReference type="PANTHER" id="PTHR33802:SF1">
    <property type="entry name" value="XK-RELATED PROTEIN"/>
    <property type="match status" value="1"/>
</dbReference>
<accession>A0A2J6WXZ2</accession>
<dbReference type="EMBL" id="PNIQ01000885">
    <property type="protein sequence ID" value="PMP76088.1"/>
    <property type="molecule type" value="Genomic_DNA"/>
</dbReference>
<feature type="transmembrane region" description="Helical" evidence="1">
    <location>
        <begin position="56"/>
        <end position="75"/>
    </location>
</feature>
<feature type="transmembrane region" description="Helical" evidence="1">
    <location>
        <begin position="209"/>
        <end position="227"/>
    </location>
</feature>
<dbReference type="Proteomes" id="UP000243376">
    <property type="component" value="Unassembled WGS sequence"/>
</dbReference>
<sequence length="264" mass="28454">MTTSLARPIFQLQQIGVILALVITVILNILANSLPLNGQTTAAISDRYPLLITPPGYVFAIWGLIYISLIGYAIYQALPGQAGNPRLHAAAPWFWLSCASNSTWLLLWHYNFPILSFPAMATVLIGLIGVYLNLRSSDTITKGERWLVRPAFSLYLGWICVATLVNGGVLLYELGWQDTGVGGIVSTIVLLVLAGGLSWWFARRWRDGVLPLVVAWAASGIALKQAAIAPLAVVAWGVAAAALIAAAYAVQKGQAQSGQRRRDS</sequence>
<proteinExistence type="predicted"/>
<evidence type="ECO:0000313" key="2">
    <source>
        <dbReference type="EMBL" id="PMP76088.1"/>
    </source>
</evidence>
<protein>
    <submittedName>
        <fullName evidence="2">Tryptophan-rich sensory protein</fullName>
    </submittedName>
</protein>
<keyword evidence="1" id="KW-0812">Transmembrane</keyword>
<comment type="caution">
    <text evidence="2">The sequence shown here is derived from an EMBL/GenBank/DDBJ whole genome shotgun (WGS) entry which is preliminary data.</text>
</comment>
<reference evidence="2 3" key="1">
    <citation type="submission" date="2018-01" db="EMBL/GenBank/DDBJ databases">
        <title>Metagenomic assembled genomes from two thermal pools in the Uzon Caldera, Kamchatka, Russia.</title>
        <authorList>
            <person name="Wilkins L."/>
            <person name="Ettinger C."/>
        </authorList>
    </citation>
    <scope>NUCLEOTIDE SEQUENCE [LARGE SCALE GENOMIC DNA]</scope>
    <source>
        <strain evidence="2">ZAV-02</strain>
    </source>
</reference>
<gene>
    <name evidence="2" type="ORF">C0184_13205</name>
</gene>
<keyword evidence="1" id="KW-0472">Membrane</keyword>
<dbReference type="Gene3D" id="1.20.1260.100">
    <property type="entry name" value="TspO/MBR protein"/>
    <property type="match status" value="1"/>
</dbReference>
<feature type="transmembrane region" description="Helical" evidence="1">
    <location>
        <begin position="12"/>
        <end position="31"/>
    </location>
</feature>
<feature type="transmembrane region" description="Helical" evidence="1">
    <location>
        <begin position="184"/>
        <end position="202"/>
    </location>
</feature>
<keyword evidence="1" id="KW-1133">Transmembrane helix</keyword>
<dbReference type="AlphaFoldDB" id="A0A2J6WXZ2"/>
<name>A0A2J6WXZ2_9CHLR</name>
<dbReference type="PANTHER" id="PTHR33802">
    <property type="entry name" value="SI:CH211-161H7.5-RELATED"/>
    <property type="match status" value="1"/>
</dbReference>
<feature type="transmembrane region" description="Helical" evidence="1">
    <location>
        <begin position="114"/>
        <end position="134"/>
    </location>
</feature>
<dbReference type="InterPro" id="IPR038330">
    <property type="entry name" value="TspO/MBR-related_sf"/>
</dbReference>